<keyword evidence="2" id="KW-1185">Reference proteome</keyword>
<dbReference type="Proteomes" id="UP000294616">
    <property type="component" value="Unassembled WGS sequence"/>
</dbReference>
<dbReference type="AlphaFoldDB" id="A0A4R1LNI6"/>
<proteinExistence type="predicted"/>
<comment type="caution">
    <text evidence="1">The sequence shown here is derived from an EMBL/GenBank/DDBJ whole genome shotgun (WGS) entry which is preliminary data.</text>
</comment>
<dbReference type="RefSeq" id="WP_132225087.1">
    <property type="nucleotide sequence ID" value="NZ_SMGO01000003.1"/>
</dbReference>
<accession>A0A4R1LNI6</accession>
<sequence>MRIILLFILFLSIEYSYAQEYSIAGALKTKDGEAVSFASILIKDPENKVLVFKTSDSNGAFTLTIPKTTEANKLVLEINHLGYKKIHQDIKEGILDYEILMEKQAIDLSEVEIKSKPIIRSIGDTLSYNIDSFAKNEDRSINDVIKRLPGMEVNENGKIKFNGQDISNLYIDGDDLLDEKYALGTKTIPYNMVKDLEVLQNHQPLKVLRNKTLSDKVAINLVIKEEAKLKLSGQAKLGLGLPKQYDGELNSILFNKKYKMLNILKGNNIGKDLSSDSQPAGLLSSGTVGNPGLAKNRYYFNNSVSANANNLINYKNGLQLKVGINMLLDKNEMKYNSITNLYSTNDTIQYSEEQNINNHPFLTDINLNAQFNKEKYYFNNTLKLIYSKETSSSSLLSNEANMNQRLKNQVQSFSNELEYVPEFKNKNILHFNWHLSYSNQPQTLSIRPGINAAIFNEGIPFEAINQFAETPTLDNRVSIAYQLTKGRIKQSYQAGIVNEFQNLNSQLRFKQFDGSETSYQSDHDNDLNWNRNQFFVNGSYEYKKGALESVFSVPVILQRISYDDKSFNLDKSETQLLITPTLRIKYLTGSENYLSFNYKFSNETGNINNVFRGAILSNYRSLQANDADLQKQYKHNLNLDYNFRRSINMLFMNAGVNYVTTKSTTITSNIISNNISQTILLPLINHVNSFNIHGGISKYIFSLGATADLKASWGYTHFNQLFNNDLLPFNNISFMLNPSLEARLINRISINYSSIATWTTSKSETKNNIAILPDRQIQNLDQSIGLTYAPYKNTFLRVSGRHQLTKQPGTKNVNYFFADVNASYKIAKWRTDIELNLTNLANITSYETQSISANSSVYSSYQLRGRMAVLKFIFNL</sequence>
<organism evidence="1 2">
    <name type="scientific">Albibacterium bauzanense</name>
    <dbReference type="NCBI Taxonomy" id="653929"/>
    <lineage>
        <taxon>Bacteria</taxon>
        <taxon>Pseudomonadati</taxon>
        <taxon>Bacteroidota</taxon>
        <taxon>Sphingobacteriia</taxon>
        <taxon>Sphingobacteriales</taxon>
        <taxon>Sphingobacteriaceae</taxon>
        <taxon>Albibacterium</taxon>
    </lineage>
</organism>
<gene>
    <name evidence="1" type="ORF">C8N28_2338</name>
</gene>
<evidence type="ECO:0008006" key="3">
    <source>
        <dbReference type="Google" id="ProtNLM"/>
    </source>
</evidence>
<evidence type="ECO:0000313" key="2">
    <source>
        <dbReference type="Proteomes" id="UP000294616"/>
    </source>
</evidence>
<dbReference type="SUPFAM" id="SSF56935">
    <property type="entry name" value="Porins"/>
    <property type="match status" value="1"/>
</dbReference>
<evidence type="ECO:0000313" key="1">
    <source>
        <dbReference type="EMBL" id="TCK80596.1"/>
    </source>
</evidence>
<name>A0A4R1LNI6_9SPHI</name>
<reference evidence="1 2" key="1">
    <citation type="submission" date="2019-03" db="EMBL/GenBank/DDBJ databases">
        <title>Genomic Encyclopedia of Archaeal and Bacterial Type Strains, Phase II (KMG-II): from individual species to whole genera.</title>
        <authorList>
            <person name="Goeker M."/>
        </authorList>
    </citation>
    <scope>NUCLEOTIDE SEQUENCE [LARGE SCALE GENOMIC DNA]</scope>
    <source>
        <strain evidence="1 2">DSM 22554</strain>
    </source>
</reference>
<protein>
    <recommendedName>
        <fullName evidence="3">Carboxypeptidase-like protein</fullName>
    </recommendedName>
</protein>
<dbReference type="OrthoDB" id="603275at2"/>
<dbReference type="EMBL" id="SMGO01000003">
    <property type="protein sequence ID" value="TCK80596.1"/>
    <property type="molecule type" value="Genomic_DNA"/>
</dbReference>